<protein>
    <submittedName>
        <fullName evidence="2">Uncharacterized protein</fullName>
    </submittedName>
</protein>
<dbReference type="Proteomes" id="UP001552299">
    <property type="component" value="Unassembled WGS sequence"/>
</dbReference>
<gene>
    <name evidence="2" type="ORF">M5K25_027405</name>
</gene>
<evidence type="ECO:0000313" key="2">
    <source>
        <dbReference type="EMBL" id="KAL0905216.1"/>
    </source>
</evidence>
<accession>A0ABD0TZQ7</accession>
<comment type="caution">
    <text evidence="2">The sequence shown here is derived from an EMBL/GenBank/DDBJ whole genome shotgun (WGS) entry which is preliminary data.</text>
</comment>
<keyword evidence="3" id="KW-1185">Reference proteome</keyword>
<sequence>MNRQRFGKTPIPSIIHSMELHYLGSLEENLGLHSRALKAENKSGFLESKKSAMTSSFAASNYMGLKCITALHRSQFEITVFPLESAPTFSQSSSAPPSQQPSKLFSPSASPNSIRKSVKKGCLAVPVLYLKFPALRETSQQKTKRKQNLISSDKTNMEARKTKGREKALRSIPNRSKPAKTETIIRTLSISHFSPSYYRSQSRLGSNQG</sequence>
<organism evidence="2 3">
    <name type="scientific">Dendrobium thyrsiflorum</name>
    <name type="common">Pinecone-like raceme dendrobium</name>
    <name type="synonym">Orchid</name>
    <dbReference type="NCBI Taxonomy" id="117978"/>
    <lineage>
        <taxon>Eukaryota</taxon>
        <taxon>Viridiplantae</taxon>
        <taxon>Streptophyta</taxon>
        <taxon>Embryophyta</taxon>
        <taxon>Tracheophyta</taxon>
        <taxon>Spermatophyta</taxon>
        <taxon>Magnoliopsida</taxon>
        <taxon>Liliopsida</taxon>
        <taxon>Asparagales</taxon>
        <taxon>Orchidaceae</taxon>
        <taxon>Epidendroideae</taxon>
        <taxon>Malaxideae</taxon>
        <taxon>Dendrobiinae</taxon>
        <taxon>Dendrobium</taxon>
    </lineage>
</organism>
<reference evidence="2 3" key="1">
    <citation type="journal article" date="2024" name="Plant Biotechnol. J.">
        <title>Dendrobium thyrsiflorum genome and its molecular insights into genes involved in important horticultural traits.</title>
        <authorList>
            <person name="Chen B."/>
            <person name="Wang J.Y."/>
            <person name="Zheng P.J."/>
            <person name="Li K.L."/>
            <person name="Liang Y.M."/>
            <person name="Chen X.F."/>
            <person name="Zhang C."/>
            <person name="Zhao X."/>
            <person name="He X."/>
            <person name="Zhang G.Q."/>
            <person name="Liu Z.J."/>
            <person name="Xu Q."/>
        </authorList>
    </citation>
    <scope>NUCLEOTIDE SEQUENCE [LARGE SCALE GENOMIC DNA]</scope>
    <source>
        <strain evidence="2">GZMU011</strain>
    </source>
</reference>
<dbReference type="EMBL" id="JANQDX010000019">
    <property type="protein sequence ID" value="KAL0905216.1"/>
    <property type="molecule type" value="Genomic_DNA"/>
</dbReference>
<feature type="compositionally biased region" description="Polar residues" evidence="1">
    <location>
        <begin position="103"/>
        <end position="113"/>
    </location>
</feature>
<feature type="region of interest" description="Disordered" evidence="1">
    <location>
        <begin position="89"/>
        <end position="113"/>
    </location>
</feature>
<dbReference type="AlphaFoldDB" id="A0ABD0TZQ7"/>
<proteinExistence type="predicted"/>
<feature type="region of interest" description="Disordered" evidence="1">
    <location>
        <begin position="140"/>
        <end position="183"/>
    </location>
</feature>
<feature type="compositionally biased region" description="Basic and acidic residues" evidence="1">
    <location>
        <begin position="155"/>
        <end position="169"/>
    </location>
</feature>
<evidence type="ECO:0000256" key="1">
    <source>
        <dbReference type="SAM" id="MobiDB-lite"/>
    </source>
</evidence>
<evidence type="ECO:0000313" key="3">
    <source>
        <dbReference type="Proteomes" id="UP001552299"/>
    </source>
</evidence>
<name>A0ABD0TZQ7_DENTH</name>
<feature type="compositionally biased region" description="Low complexity" evidence="1">
    <location>
        <begin position="90"/>
        <end position="102"/>
    </location>
</feature>